<keyword evidence="3" id="KW-1185">Reference proteome</keyword>
<dbReference type="AlphaFoldDB" id="A0AAV3Q2U1"/>
<feature type="compositionally biased region" description="Basic and acidic residues" evidence="1">
    <location>
        <begin position="108"/>
        <end position="124"/>
    </location>
</feature>
<evidence type="ECO:0000256" key="1">
    <source>
        <dbReference type="SAM" id="MobiDB-lite"/>
    </source>
</evidence>
<dbReference type="Proteomes" id="UP001454036">
    <property type="component" value="Unassembled WGS sequence"/>
</dbReference>
<evidence type="ECO:0000313" key="3">
    <source>
        <dbReference type="Proteomes" id="UP001454036"/>
    </source>
</evidence>
<sequence length="180" mass="20122">MGGGVWVVGGLIWSGEFYWRRRQRGNEPVAGQHSPNDATAQEPVALTLSTEAMEALQRQADALSTRVTGQEYKYIRIEEEEKRAEKSGGSGRETIVGAEAPELNRQSALDRIRAPDKAYSRADLPRGSAFSRLQGDPRKRKEVKEGKIEYLTPLKTSAGNVFLEIEDRRLLPRPLQQKTS</sequence>
<proteinExistence type="predicted"/>
<evidence type="ECO:0000313" key="2">
    <source>
        <dbReference type="EMBL" id="GAA0157721.1"/>
    </source>
</evidence>
<accession>A0AAV3Q2U1</accession>
<comment type="caution">
    <text evidence="2">The sequence shown here is derived from an EMBL/GenBank/DDBJ whole genome shotgun (WGS) entry which is preliminary data.</text>
</comment>
<gene>
    <name evidence="2" type="ORF">LIER_14926</name>
</gene>
<organism evidence="2 3">
    <name type="scientific">Lithospermum erythrorhizon</name>
    <name type="common">Purple gromwell</name>
    <name type="synonym">Lithospermum officinale var. erythrorhizon</name>
    <dbReference type="NCBI Taxonomy" id="34254"/>
    <lineage>
        <taxon>Eukaryota</taxon>
        <taxon>Viridiplantae</taxon>
        <taxon>Streptophyta</taxon>
        <taxon>Embryophyta</taxon>
        <taxon>Tracheophyta</taxon>
        <taxon>Spermatophyta</taxon>
        <taxon>Magnoliopsida</taxon>
        <taxon>eudicotyledons</taxon>
        <taxon>Gunneridae</taxon>
        <taxon>Pentapetalae</taxon>
        <taxon>asterids</taxon>
        <taxon>lamiids</taxon>
        <taxon>Boraginales</taxon>
        <taxon>Boraginaceae</taxon>
        <taxon>Boraginoideae</taxon>
        <taxon>Lithospermeae</taxon>
        <taxon>Lithospermum</taxon>
    </lineage>
</organism>
<dbReference type="EMBL" id="BAABME010003169">
    <property type="protein sequence ID" value="GAA0157721.1"/>
    <property type="molecule type" value="Genomic_DNA"/>
</dbReference>
<reference evidence="2 3" key="1">
    <citation type="submission" date="2024-01" db="EMBL/GenBank/DDBJ databases">
        <title>The complete chloroplast genome sequence of Lithospermum erythrorhizon: insights into the phylogenetic relationship among Boraginaceae species and the maternal lineages of purple gromwells.</title>
        <authorList>
            <person name="Okada T."/>
            <person name="Watanabe K."/>
        </authorList>
    </citation>
    <scope>NUCLEOTIDE SEQUENCE [LARGE SCALE GENOMIC DNA]</scope>
</reference>
<feature type="region of interest" description="Disordered" evidence="1">
    <location>
        <begin position="80"/>
        <end position="142"/>
    </location>
</feature>
<protein>
    <submittedName>
        <fullName evidence="2">Uncharacterized protein</fullName>
    </submittedName>
</protein>
<name>A0AAV3Q2U1_LITER</name>